<feature type="chain" id="PRO_5008706824" evidence="2">
    <location>
        <begin position="34"/>
        <end position="173"/>
    </location>
</feature>
<feature type="signal peptide" evidence="2">
    <location>
        <begin position="1"/>
        <end position="33"/>
    </location>
</feature>
<dbReference type="Proteomes" id="UP000183585">
    <property type="component" value="Unassembled WGS sequence"/>
</dbReference>
<sequence>MNISIKQRAAAALAGLVLTGGLLAITSAAPAMAGPNTGSASSTATNPAGRASSTDAGTLATIPLSGSSTSGNSSISGYYTYNADGTAGGRAKYDGRFENVKLTDNIAGNGLGAALVLEYDEWVNGAWGHVYPYISRTGSDGTTSWSFNDKANIRVSVCDYNSSRDFINCRRLV</sequence>
<dbReference type="AlphaFoldDB" id="A0A1C4WEA8"/>
<protein>
    <submittedName>
        <fullName evidence="3">Uncharacterized protein</fullName>
    </submittedName>
</protein>
<evidence type="ECO:0000313" key="3">
    <source>
        <dbReference type="EMBL" id="SCE94587.1"/>
    </source>
</evidence>
<feature type="region of interest" description="Disordered" evidence="1">
    <location>
        <begin position="35"/>
        <end position="56"/>
    </location>
</feature>
<reference evidence="4" key="1">
    <citation type="submission" date="2016-06" db="EMBL/GenBank/DDBJ databases">
        <authorList>
            <person name="Varghese N."/>
            <person name="Submissions Spin"/>
        </authorList>
    </citation>
    <scope>NUCLEOTIDE SEQUENCE [LARGE SCALE GENOMIC DNA]</scope>
    <source>
        <strain evidence="4">DSM 43168</strain>
    </source>
</reference>
<accession>A0A1C4WEA8</accession>
<dbReference type="EMBL" id="FMCT01000003">
    <property type="protein sequence ID" value="SCE94587.1"/>
    <property type="molecule type" value="Genomic_DNA"/>
</dbReference>
<evidence type="ECO:0000313" key="4">
    <source>
        <dbReference type="Proteomes" id="UP000183585"/>
    </source>
</evidence>
<proteinExistence type="predicted"/>
<feature type="compositionally biased region" description="Polar residues" evidence="1">
    <location>
        <begin position="36"/>
        <end position="56"/>
    </location>
</feature>
<keyword evidence="4" id="KW-1185">Reference proteome</keyword>
<evidence type="ECO:0000256" key="2">
    <source>
        <dbReference type="SAM" id="SignalP"/>
    </source>
</evidence>
<gene>
    <name evidence="3" type="ORF">GA0070563_103318</name>
</gene>
<name>A0A1C4WEA8_9ACTN</name>
<dbReference type="RefSeq" id="WP_074473864.1">
    <property type="nucleotide sequence ID" value="NZ_FMCT01000003.1"/>
</dbReference>
<keyword evidence="2" id="KW-0732">Signal</keyword>
<evidence type="ECO:0000256" key="1">
    <source>
        <dbReference type="SAM" id="MobiDB-lite"/>
    </source>
</evidence>
<organism evidence="3 4">
    <name type="scientific">Micromonospora carbonacea</name>
    <dbReference type="NCBI Taxonomy" id="47853"/>
    <lineage>
        <taxon>Bacteria</taxon>
        <taxon>Bacillati</taxon>
        <taxon>Actinomycetota</taxon>
        <taxon>Actinomycetes</taxon>
        <taxon>Micromonosporales</taxon>
        <taxon>Micromonosporaceae</taxon>
        <taxon>Micromonospora</taxon>
    </lineage>
</organism>